<keyword evidence="2" id="KW-0472">Membrane</keyword>
<sequence>MTPSVIRISTCLTSCLVAGAILAACAPSTLPQPAGSTESASPAIGGSLSGTPEPELTEAGQTGRDSLTRRYECNTGEMISVRYPDVQTAVVAYDGKKRAMHVAVAADGARYVGHSYEWWTKGSGPRASATLYAHNAGNSTGRELLQCNEID</sequence>
<dbReference type="Proteomes" id="UP000285310">
    <property type="component" value="Unassembled WGS sequence"/>
</dbReference>
<keyword evidence="9" id="KW-1185">Reference proteome</keyword>
<gene>
    <name evidence="8" type="ORF">SAJA_00925</name>
</gene>
<name>A0A423Q2E3_9GAMM</name>
<dbReference type="Gene3D" id="2.40.128.200">
    <property type="match status" value="1"/>
</dbReference>
<organism evidence="8 9">
    <name type="scientific">Salinisphaera japonica YTM-1</name>
    <dbReference type="NCBI Taxonomy" id="1209778"/>
    <lineage>
        <taxon>Bacteria</taxon>
        <taxon>Pseudomonadati</taxon>
        <taxon>Pseudomonadota</taxon>
        <taxon>Gammaproteobacteria</taxon>
        <taxon>Salinisphaerales</taxon>
        <taxon>Salinisphaeraceae</taxon>
        <taxon>Salinisphaera</taxon>
    </lineage>
</organism>
<dbReference type="InterPro" id="IPR018660">
    <property type="entry name" value="MliC"/>
</dbReference>
<feature type="chain" id="PRO_5018972584" description="C-type lysozyme inhibitor domain-containing protein" evidence="6">
    <location>
        <begin position="24"/>
        <end position="151"/>
    </location>
</feature>
<evidence type="ECO:0000256" key="4">
    <source>
        <dbReference type="ARBA" id="ARBA00023288"/>
    </source>
</evidence>
<accession>A0A423Q2E3</accession>
<dbReference type="EMBL" id="AYKG01000001">
    <property type="protein sequence ID" value="ROO32826.1"/>
    <property type="molecule type" value="Genomic_DNA"/>
</dbReference>
<proteinExistence type="predicted"/>
<protein>
    <recommendedName>
        <fullName evidence="7">C-type lysozyme inhibitor domain-containing protein</fullName>
    </recommendedName>
</protein>
<keyword evidence="4" id="KW-0449">Lipoprotein</keyword>
<dbReference type="OrthoDB" id="26727at2"/>
<dbReference type="RefSeq" id="WP_123656760.1">
    <property type="nucleotide sequence ID" value="NZ_AYKG01000001.1"/>
</dbReference>
<dbReference type="InParanoid" id="A0A423Q2E3"/>
<feature type="signal peptide" evidence="6">
    <location>
        <begin position="1"/>
        <end position="23"/>
    </location>
</feature>
<dbReference type="AlphaFoldDB" id="A0A423Q2E3"/>
<dbReference type="PROSITE" id="PS51257">
    <property type="entry name" value="PROKAR_LIPOPROTEIN"/>
    <property type="match status" value="1"/>
</dbReference>
<reference evidence="8 9" key="1">
    <citation type="submission" date="2013-10" db="EMBL/GenBank/DDBJ databases">
        <title>Salinisphaera japonica YTM-1 Genome Sequencing.</title>
        <authorList>
            <person name="Lai Q."/>
            <person name="Li C."/>
            <person name="Shao Z."/>
        </authorList>
    </citation>
    <scope>NUCLEOTIDE SEQUENCE [LARGE SCALE GENOMIC DNA]</scope>
    <source>
        <strain evidence="8 9">YTM-1</strain>
    </source>
</reference>
<keyword evidence="1 6" id="KW-0732">Signal</keyword>
<comment type="caution">
    <text evidence="8">The sequence shown here is derived from an EMBL/GenBank/DDBJ whole genome shotgun (WGS) entry which is preliminary data.</text>
</comment>
<keyword evidence="3" id="KW-0564">Palmitate</keyword>
<dbReference type="SUPFAM" id="SSF141488">
    <property type="entry name" value="YdhA-like"/>
    <property type="match status" value="1"/>
</dbReference>
<evidence type="ECO:0000313" key="9">
    <source>
        <dbReference type="Proteomes" id="UP000285310"/>
    </source>
</evidence>
<feature type="domain" description="C-type lysozyme inhibitor" evidence="7">
    <location>
        <begin position="71"/>
        <end position="135"/>
    </location>
</feature>
<feature type="region of interest" description="Disordered" evidence="5">
    <location>
        <begin position="32"/>
        <end position="67"/>
    </location>
</feature>
<dbReference type="Pfam" id="PF09864">
    <property type="entry name" value="MliC"/>
    <property type="match status" value="1"/>
</dbReference>
<dbReference type="InterPro" id="IPR036328">
    <property type="entry name" value="MliC_sf"/>
</dbReference>
<evidence type="ECO:0000256" key="2">
    <source>
        <dbReference type="ARBA" id="ARBA00023136"/>
    </source>
</evidence>
<evidence type="ECO:0000256" key="6">
    <source>
        <dbReference type="SAM" id="SignalP"/>
    </source>
</evidence>
<evidence type="ECO:0000313" key="8">
    <source>
        <dbReference type="EMBL" id="ROO32826.1"/>
    </source>
</evidence>
<evidence type="ECO:0000256" key="5">
    <source>
        <dbReference type="SAM" id="MobiDB-lite"/>
    </source>
</evidence>
<evidence type="ECO:0000256" key="1">
    <source>
        <dbReference type="ARBA" id="ARBA00022729"/>
    </source>
</evidence>
<evidence type="ECO:0000256" key="3">
    <source>
        <dbReference type="ARBA" id="ARBA00023139"/>
    </source>
</evidence>
<evidence type="ECO:0000259" key="7">
    <source>
        <dbReference type="Pfam" id="PF09864"/>
    </source>
</evidence>